<keyword evidence="21" id="KW-1185">Reference proteome</keyword>
<name>A0ABX2T2G9_9BACL</name>
<reference evidence="20 21" key="1">
    <citation type="submission" date="2020-07" db="EMBL/GenBank/DDBJ databases">
        <title>MOT database genomes.</title>
        <authorList>
            <person name="Joseph S."/>
            <person name="Aduse-Opoku J."/>
            <person name="Hashim A."/>
            <person name="Wade W."/>
            <person name="Curtis M."/>
        </authorList>
    </citation>
    <scope>NUCLEOTIDE SEQUENCE [LARGE SCALE GENOMIC DNA]</scope>
    <source>
        <strain evidence="20 21">CIP 106318</strain>
    </source>
</reference>
<evidence type="ECO:0000256" key="12">
    <source>
        <dbReference type="ARBA" id="ARBA00023098"/>
    </source>
</evidence>
<dbReference type="PANTHER" id="PTHR14269:SF62">
    <property type="entry name" value="CDP-DIACYLGLYCEROL--GLYCEROL-3-PHOSPHATE 3-PHOSPHATIDYLTRANSFERASE 1, CHLOROPLASTIC"/>
    <property type="match status" value="1"/>
</dbReference>
<evidence type="ECO:0000256" key="3">
    <source>
        <dbReference type="ARBA" id="ARBA00005042"/>
    </source>
</evidence>
<evidence type="ECO:0000256" key="8">
    <source>
        <dbReference type="ARBA" id="ARBA00022516"/>
    </source>
</evidence>
<evidence type="ECO:0000256" key="5">
    <source>
        <dbReference type="ARBA" id="ARBA00010441"/>
    </source>
</evidence>
<comment type="pathway">
    <text evidence="3">Phospholipid metabolism; phosphatidylglycerol biosynthesis; phosphatidylglycerol from CDP-diacylglycerol: step 1/2.</text>
</comment>
<evidence type="ECO:0000256" key="17">
    <source>
        <dbReference type="NCBIfam" id="TIGR00560"/>
    </source>
</evidence>
<keyword evidence="14" id="KW-0594">Phospholipid biosynthesis</keyword>
<feature type="transmembrane region" description="Helical" evidence="19">
    <location>
        <begin position="85"/>
        <end position="110"/>
    </location>
</feature>
<dbReference type="EMBL" id="JACBYF010000004">
    <property type="protein sequence ID" value="NYS47216.1"/>
    <property type="molecule type" value="Genomic_DNA"/>
</dbReference>
<evidence type="ECO:0000313" key="20">
    <source>
        <dbReference type="EMBL" id="NYS47216.1"/>
    </source>
</evidence>
<evidence type="ECO:0000256" key="13">
    <source>
        <dbReference type="ARBA" id="ARBA00023136"/>
    </source>
</evidence>
<feature type="transmembrane region" description="Helical" evidence="19">
    <location>
        <begin position="140"/>
        <end position="159"/>
    </location>
</feature>
<evidence type="ECO:0000256" key="15">
    <source>
        <dbReference type="ARBA" id="ARBA00023264"/>
    </source>
</evidence>
<evidence type="ECO:0000256" key="10">
    <source>
        <dbReference type="ARBA" id="ARBA00022692"/>
    </source>
</evidence>
<dbReference type="PIRSF" id="PIRSF000847">
    <property type="entry name" value="Phos_ph_gly_syn"/>
    <property type="match status" value="1"/>
</dbReference>
<comment type="catalytic activity">
    <reaction evidence="16">
        <text>a CDP-1,2-diacyl-sn-glycerol + sn-glycerol 3-phosphate = a 1,2-diacyl-sn-glycero-3-phospho-(1'-sn-glycero-3'-phosphate) + CMP + H(+)</text>
        <dbReference type="Rhea" id="RHEA:12593"/>
        <dbReference type="ChEBI" id="CHEBI:15378"/>
        <dbReference type="ChEBI" id="CHEBI:57597"/>
        <dbReference type="ChEBI" id="CHEBI:58332"/>
        <dbReference type="ChEBI" id="CHEBI:60110"/>
        <dbReference type="ChEBI" id="CHEBI:60377"/>
        <dbReference type="EC" id="2.7.8.5"/>
    </reaction>
</comment>
<dbReference type="RefSeq" id="WP_179940838.1">
    <property type="nucleotide sequence ID" value="NZ_JACBYF010000004.1"/>
</dbReference>
<comment type="similarity">
    <text evidence="5 18">Belongs to the CDP-alcohol phosphatidyltransferase class-I family.</text>
</comment>
<evidence type="ECO:0000256" key="7">
    <source>
        <dbReference type="ARBA" id="ARBA00014944"/>
    </source>
</evidence>
<sequence>MNLNLPNKITIFRIFMIPMFVFFMIYKIDGSISILGGREISYNIFISAIIFIFASITDFIDGYIARKYNLVTNMGKFLDPLADKLLVGSAFIVMIELGLIQSWMVVCVIAREFSVTGLRMLAIEQGEVIAAGLLGKLKTIFQIIAICLLLLGNPIFNNIGISLDIIILWISVILTILSGLEYFKNSLHVFKD</sequence>
<evidence type="ECO:0000256" key="2">
    <source>
        <dbReference type="ARBA" id="ARBA00004141"/>
    </source>
</evidence>
<comment type="subcellular location">
    <subcellularLocation>
        <location evidence="2">Membrane</location>
        <topology evidence="2">Multi-pass membrane protein</topology>
    </subcellularLocation>
</comment>
<organism evidence="20 21">
    <name type="scientific">Gemelliphila palaticanis</name>
    <dbReference type="NCBI Taxonomy" id="81950"/>
    <lineage>
        <taxon>Bacteria</taxon>
        <taxon>Bacillati</taxon>
        <taxon>Bacillota</taxon>
        <taxon>Bacilli</taxon>
        <taxon>Bacillales</taxon>
        <taxon>Gemellaceae</taxon>
        <taxon>Gemelliphila</taxon>
    </lineage>
</organism>
<keyword evidence="10 19" id="KW-0812">Transmembrane</keyword>
<evidence type="ECO:0000256" key="1">
    <source>
        <dbReference type="ARBA" id="ARBA00003973"/>
    </source>
</evidence>
<dbReference type="Gene3D" id="1.20.120.1760">
    <property type="match status" value="1"/>
</dbReference>
<evidence type="ECO:0000256" key="19">
    <source>
        <dbReference type="SAM" id="Phobius"/>
    </source>
</evidence>
<evidence type="ECO:0000256" key="6">
    <source>
        <dbReference type="ARBA" id="ARBA00013170"/>
    </source>
</evidence>
<dbReference type="InterPro" id="IPR000462">
    <property type="entry name" value="CDP-OH_P_trans"/>
</dbReference>
<evidence type="ECO:0000256" key="9">
    <source>
        <dbReference type="ARBA" id="ARBA00022679"/>
    </source>
</evidence>
<keyword evidence="11 19" id="KW-1133">Transmembrane helix</keyword>
<evidence type="ECO:0000256" key="18">
    <source>
        <dbReference type="RuleBase" id="RU003750"/>
    </source>
</evidence>
<dbReference type="Pfam" id="PF01066">
    <property type="entry name" value="CDP-OH_P_transf"/>
    <property type="match status" value="1"/>
</dbReference>
<dbReference type="PROSITE" id="PS00379">
    <property type="entry name" value="CDP_ALCOHOL_P_TRANSF"/>
    <property type="match status" value="1"/>
</dbReference>
<dbReference type="EC" id="2.7.8.5" evidence="6 17"/>
<keyword evidence="12" id="KW-0443">Lipid metabolism</keyword>
<feature type="transmembrane region" description="Helical" evidence="19">
    <location>
        <begin position="12"/>
        <end position="28"/>
    </location>
</feature>
<keyword evidence="15" id="KW-1208">Phospholipid metabolism</keyword>
<comment type="caution">
    <text evidence="20">The sequence shown here is derived from an EMBL/GenBank/DDBJ whole genome shotgun (WGS) entry which is preliminary data.</text>
</comment>
<dbReference type="NCBIfam" id="TIGR00560">
    <property type="entry name" value="pgsA"/>
    <property type="match status" value="1"/>
</dbReference>
<accession>A0ABX2T2G9</accession>
<feature type="transmembrane region" description="Helical" evidence="19">
    <location>
        <begin position="40"/>
        <end position="65"/>
    </location>
</feature>
<comment type="pathway">
    <text evidence="4">Lipid metabolism.</text>
</comment>
<protein>
    <recommendedName>
        <fullName evidence="7 17">CDP-diacylglycerol--glycerol-3-phosphate 3-phosphatidyltransferase</fullName>
        <ecNumber evidence="6 17">2.7.8.5</ecNumber>
    </recommendedName>
</protein>
<evidence type="ECO:0000313" key="21">
    <source>
        <dbReference type="Proteomes" id="UP000531840"/>
    </source>
</evidence>
<comment type="function">
    <text evidence="1">This protein catalyzes the committed step to the synthesis of the acidic phospholipids.</text>
</comment>
<keyword evidence="9 18" id="KW-0808">Transferase</keyword>
<evidence type="ECO:0000256" key="4">
    <source>
        <dbReference type="ARBA" id="ARBA00005189"/>
    </source>
</evidence>
<dbReference type="GO" id="GO:0008444">
    <property type="term" value="F:CDP-diacylglycerol-glycerol-3-phosphate 3-phosphatidyltransferase activity"/>
    <property type="evidence" value="ECO:0007669"/>
    <property type="project" value="UniProtKB-EC"/>
</dbReference>
<dbReference type="Proteomes" id="UP000531840">
    <property type="component" value="Unassembled WGS sequence"/>
</dbReference>
<dbReference type="PANTHER" id="PTHR14269">
    <property type="entry name" value="CDP-DIACYLGLYCEROL--GLYCEROL-3-PHOSPHATE 3-PHOSPHATIDYLTRANSFERASE-RELATED"/>
    <property type="match status" value="1"/>
</dbReference>
<dbReference type="InterPro" id="IPR050324">
    <property type="entry name" value="CDP-alcohol_PTase-I"/>
</dbReference>
<evidence type="ECO:0000256" key="16">
    <source>
        <dbReference type="ARBA" id="ARBA00048586"/>
    </source>
</evidence>
<gene>
    <name evidence="20" type="primary">pgsA</name>
    <name evidence="20" type="ORF">HZY85_03270</name>
</gene>
<evidence type="ECO:0000256" key="14">
    <source>
        <dbReference type="ARBA" id="ARBA00023209"/>
    </source>
</evidence>
<evidence type="ECO:0000256" key="11">
    <source>
        <dbReference type="ARBA" id="ARBA00022989"/>
    </source>
</evidence>
<dbReference type="InterPro" id="IPR004570">
    <property type="entry name" value="Phosphatidylglycerol_P_synth"/>
</dbReference>
<dbReference type="InterPro" id="IPR048254">
    <property type="entry name" value="CDP_ALCOHOL_P_TRANSF_CS"/>
</dbReference>
<proteinExistence type="inferred from homology"/>
<dbReference type="InterPro" id="IPR043130">
    <property type="entry name" value="CDP-OH_PTrfase_TM_dom"/>
</dbReference>
<keyword evidence="13 19" id="KW-0472">Membrane</keyword>
<feature type="transmembrane region" description="Helical" evidence="19">
    <location>
        <begin position="165"/>
        <end position="183"/>
    </location>
</feature>
<keyword evidence="8" id="KW-0444">Lipid biosynthesis</keyword>